<feature type="transmembrane region" description="Helical" evidence="1">
    <location>
        <begin position="330"/>
        <end position="350"/>
    </location>
</feature>
<feature type="transmembrane region" description="Helical" evidence="1">
    <location>
        <begin position="433"/>
        <end position="454"/>
    </location>
</feature>
<feature type="transmembrane region" description="Helical" evidence="1">
    <location>
        <begin position="979"/>
        <end position="998"/>
    </location>
</feature>
<dbReference type="PANTHER" id="PTHR32063">
    <property type="match status" value="1"/>
</dbReference>
<dbReference type="RefSeq" id="WP_039279844.1">
    <property type="nucleotide sequence ID" value="NZ_JTDI01000001.1"/>
</dbReference>
<dbReference type="Gene3D" id="3.30.70.1320">
    <property type="entry name" value="Multidrug efflux transporter AcrB pore domain like"/>
    <property type="match status" value="1"/>
</dbReference>
<dbReference type="Proteomes" id="UP000031057">
    <property type="component" value="Unassembled WGS sequence"/>
</dbReference>
<dbReference type="InterPro" id="IPR001036">
    <property type="entry name" value="Acrflvin-R"/>
</dbReference>
<feature type="transmembrane region" description="Helical" evidence="1">
    <location>
        <begin position="357"/>
        <end position="377"/>
    </location>
</feature>
<dbReference type="SUPFAM" id="SSF82693">
    <property type="entry name" value="Multidrug efflux transporter AcrB pore domain, PN1, PN2, PC1 and PC2 subdomains"/>
    <property type="match status" value="3"/>
</dbReference>
<dbReference type="PANTHER" id="PTHR32063:SF0">
    <property type="entry name" value="SWARMING MOTILITY PROTEIN SWRC"/>
    <property type="match status" value="1"/>
</dbReference>
<feature type="transmembrane region" description="Helical" evidence="1">
    <location>
        <begin position="522"/>
        <end position="540"/>
    </location>
</feature>
<dbReference type="Gene3D" id="3.30.70.1430">
    <property type="entry name" value="Multidrug efflux transporter AcrB pore domain"/>
    <property type="match status" value="2"/>
</dbReference>
<sequence>MKSHLSRHARALWLAMILLTLGGVFGALKLPVSLFPQIDYPRVVVSIDAGERDAAQMEAAITRPMEIALRSVPGVTRIRSTTSRGSAEIQLNFNWGHNMPRALLAVQGTLATIQPDLPPGTRYDAWRADPTVFPVYGIALTSPNLDQEALRQIAVLKVRPALTGITGVAAVDILGGSPRTFEVDVDPAKLTALGLSPDDVSTALSKANVVRGAGRLQDRHRLYLLLVQNRLKDAADIAATPIRAGNMPGAGLVTVGDVANVRSAVEPNYTLVTSNGQNAVLVNVRQTFNGDTVQVAHDVEAKLKTLGLPPSVKVTPFYDQSQLVTGAANAVRDAILIGAVLAGLVLFVFLRSVRLMAITAAVLPAVLAGTCVVLFALGMHFDMMTLGGMAAAVGLIIDDAVVMLEHMMRRMQEGEATDAPGLLSAAAEMGKPLFGSTGATIVVFLPLAFISGVTGGFFKALAITMVAALAISLVYARFLIPLLAAHWLRPRDAEAAENAGGFMGWISRTYDRAFQRTFARPLLFVAIVGIGLAAGGYYSYKHVPSGFMPKMDEGGFILDYKAQPGAALHDTNRLLKQVEQIIQNTPEVASYSRRTGVQLGGGLTEADEGDYFIRLKGGSRRPIWQVMDEIRHKIDNQVPGLQIETAQLMEDLIGDLTAVPQPIEIKLFGDNAQELAASAKKVGDAIGKINGVGEVVDGLRVAGDAIAVKVNPGAALQQGLDPETLGNQLEALVGGTQSTQVRIGEQLIGVRVRGPADVRERASQIGELPITAPDGHTVRVSQIADVSILAGQKQRTREDLAPFIDVTARLEGRDLGSAMQEVRKTVSGLNMPRSIRVEYGGMYAQQQKSFADLAIVFAAALLLSALLLTLLYERIGWTFAALTTVLLSAATVLCGLWITGIELDISALMGLTMVVGMVSELIVFFFAEIDSDRPVDMTALHEAGSKRLRPILMSALIAVLTLSPLALGMSRGSGLQRPLATAIIFGLTAAVPLVLLFLPGLLQASSWVASTFRNTFGKNRASDMAPE</sequence>
<comment type="caution">
    <text evidence="2">The sequence shown here is derived from an EMBL/GenBank/DDBJ whole genome shotgun (WGS) entry which is preliminary data.</text>
</comment>
<feature type="transmembrane region" description="Helical" evidence="1">
    <location>
        <begin position="383"/>
        <end position="404"/>
    </location>
</feature>
<evidence type="ECO:0000313" key="2">
    <source>
        <dbReference type="EMBL" id="KHK93574.1"/>
    </source>
</evidence>
<keyword evidence="1" id="KW-0472">Membrane</keyword>
<dbReference type="Gene3D" id="3.30.2090.10">
    <property type="entry name" value="Multidrug efflux transporter AcrB TolC docking domain, DN and DC subdomains"/>
    <property type="match status" value="2"/>
</dbReference>
<keyword evidence="1" id="KW-1133">Transmembrane helix</keyword>
<keyword evidence="1" id="KW-0812">Transmembrane</keyword>
<proteinExistence type="predicted"/>
<keyword evidence="3" id="KW-1185">Reference proteome</keyword>
<evidence type="ECO:0000256" key="1">
    <source>
        <dbReference type="SAM" id="Phobius"/>
    </source>
</evidence>
<gene>
    <name evidence="2" type="ORF">LK12_04860</name>
</gene>
<evidence type="ECO:0000313" key="3">
    <source>
        <dbReference type="Proteomes" id="UP000031057"/>
    </source>
</evidence>
<feature type="transmembrane region" description="Helical" evidence="1">
    <location>
        <begin position="905"/>
        <end position="927"/>
    </location>
</feature>
<dbReference type="SUPFAM" id="SSF82714">
    <property type="entry name" value="Multidrug efflux transporter AcrB TolC docking domain, DN and DC subdomains"/>
    <property type="match status" value="2"/>
</dbReference>
<dbReference type="STRING" id="1348853.LK12_04860"/>
<dbReference type="EMBL" id="JTDI01000001">
    <property type="protein sequence ID" value="KHK93574.1"/>
    <property type="molecule type" value="Genomic_DNA"/>
</dbReference>
<protein>
    <submittedName>
        <fullName evidence="2">Transporter</fullName>
    </submittedName>
</protein>
<organism evidence="2 3">
    <name type="scientific">Novosphingobium malaysiense</name>
    <dbReference type="NCBI Taxonomy" id="1348853"/>
    <lineage>
        <taxon>Bacteria</taxon>
        <taxon>Pseudomonadati</taxon>
        <taxon>Pseudomonadota</taxon>
        <taxon>Alphaproteobacteria</taxon>
        <taxon>Sphingomonadales</taxon>
        <taxon>Sphingomonadaceae</taxon>
        <taxon>Novosphingobium</taxon>
    </lineage>
</organism>
<feature type="transmembrane region" description="Helical" evidence="1">
    <location>
        <begin position="460"/>
        <end position="480"/>
    </location>
</feature>
<dbReference type="AlphaFoldDB" id="A0A0B1ZVW6"/>
<dbReference type="Gene3D" id="1.20.1640.10">
    <property type="entry name" value="Multidrug efflux transporter AcrB transmembrane domain"/>
    <property type="match status" value="2"/>
</dbReference>
<dbReference type="Gene3D" id="3.30.70.1440">
    <property type="entry name" value="Multidrug efflux transporter AcrB pore domain"/>
    <property type="match status" value="1"/>
</dbReference>
<reference evidence="2 3" key="1">
    <citation type="submission" date="2014-10" db="EMBL/GenBank/DDBJ databases">
        <title>Genome sequence of Novosphingobium malaysiense MUSC 273(T).</title>
        <authorList>
            <person name="Lee L.-H."/>
        </authorList>
    </citation>
    <scope>NUCLEOTIDE SEQUENCE [LARGE SCALE GENOMIC DNA]</scope>
    <source>
        <strain evidence="2 3">MUSC 273</strain>
    </source>
</reference>
<feature type="transmembrane region" description="Helical" evidence="1">
    <location>
        <begin position="853"/>
        <end position="872"/>
    </location>
</feature>
<dbReference type="GO" id="GO:0005886">
    <property type="term" value="C:plasma membrane"/>
    <property type="evidence" value="ECO:0007669"/>
    <property type="project" value="TreeGrafter"/>
</dbReference>
<name>A0A0B1ZVW6_9SPHN</name>
<accession>A0A0B1ZVW6</accession>
<dbReference type="PRINTS" id="PR00702">
    <property type="entry name" value="ACRIFLAVINRP"/>
</dbReference>
<dbReference type="SUPFAM" id="SSF82866">
    <property type="entry name" value="Multidrug efflux transporter AcrB transmembrane domain"/>
    <property type="match status" value="2"/>
</dbReference>
<feature type="transmembrane region" description="Helical" evidence="1">
    <location>
        <begin position="879"/>
        <end position="899"/>
    </location>
</feature>
<dbReference type="Pfam" id="PF00873">
    <property type="entry name" value="ACR_tran"/>
    <property type="match status" value="1"/>
</dbReference>
<dbReference type="InterPro" id="IPR027463">
    <property type="entry name" value="AcrB_DN_DC_subdom"/>
</dbReference>
<dbReference type="GO" id="GO:0042910">
    <property type="term" value="F:xenobiotic transmembrane transporter activity"/>
    <property type="evidence" value="ECO:0007669"/>
    <property type="project" value="TreeGrafter"/>
</dbReference>
<feature type="transmembrane region" description="Helical" evidence="1">
    <location>
        <begin position="948"/>
        <end position="967"/>
    </location>
</feature>